<evidence type="ECO:0000313" key="3">
    <source>
        <dbReference type="Proteomes" id="UP001500729"/>
    </source>
</evidence>
<dbReference type="SUPFAM" id="SSF51182">
    <property type="entry name" value="RmlC-like cupins"/>
    <property type="match status" value="1"/>
</dbReference>
<gene>
    <name evidence="2" type="ORF">GCM10009533_17670</name>
</gene>
<dbReference type="InterPro" id="IPR011051">
    <property type="entry name" value="RmlC_Cupin_sf"/>
</dbReference>
<dbReference type="InterPro" id="IPR014710">
    <property type="entry name" value="RmlC-like_jellyroll"/>
</dbReference>
<accession>A0ABP3MEM6</accession>
<dbReference type="Gene3D" id="3.20.170.20">
    <property type="entry name" value="Protein of unknown function DUF952"/>
    <property type="match status" value="1"/>
</dbReference>
<protein>
    <recommendedName>
        <fullName evidence="1">DUF985 domain-containing protein</fullName>
    </recommendedName>
</protein>
<feature type="domain" description="DUF985" evidence="1">
    <location>
        <begin position="128"/>
        <end position="259"/>
    </location>
</feature>
<proteinExistence type="predicted"/>
<evidence type="ECO:0000259" key="1">
    <source>
        <dbReference type="Pfam" id="PF06172"/>
    </source>
</evidence>
<name>A0ABP3MEM6_SACER</name>
<dbReference type="InterPro" id="IPR009327">
    <property type="entry name" value="Cupin_DUF985"/>
</dbReference>
<dbReference type="InterPro" id="IPR009297">
    <property type="entry name" value="DUF952"/>
</dbReference>
<dbReference type="CDD" id="cd06121">
    <property type="entry name" value="cupin_YML079wp"/>
    <property type="match status" value="1"/>
</dbReference>
<dbReference type="EMBL" id="BAAAGS010000008">
    <property type="protein sequence ID" value="GAA0518981.1"/>
    <property type="molecule type" value="Genomic_DNA"/>
</dbReference>
<comment type="caution">
    <text evidence="2">The sequence shown here is derived from an EMBL/GenBank/DDBJ whole genome shotgun (WGS) entry which is preliminary data.</text>
</comment>
<sequence>MVTGSTLLHLMPLSAFRADPTEPITAPSLADEGFVHCSPDVPTTLAVANALYRACDEPMVAVELDPSRLSAPVRWEAADPAPPPGVSSDVLFPHVYGPIERAAVIGLRYARRDVAGTYLSLETRSRTAEEFDLLPHPEGGWFRRTWASGVEVSRSAEVRPTATSIYFLLAPGRTSEWHTVASDELWFWHRGGPLTLSLGGTGERPGEEPGTVVLGGGAGQVPQAVVPGGTWQRATASATAETLVSCVVSPGFDFADFRTL</sequence>
<dbReference type="PANTHER" id="PTHR33387">
    <property type="entry name" value="RMLC-LIKE JELLY ROLL FOLD PROTEIN"/>
    <property type="match status" value="1"/>
</dbReference>
<evidence type="ECO:0000313" key="2">
    <source>
        <dbReference type="EMBL" id="GAA0518981.1"/>
    </source>
</evidence>
<dbReference type="Pfam" id="PF06108">
    <property type="entry name" value="DUF952"/>
    <property type="match status" value="1"/>
</dbReference>
<reference evidence="3" key="1">
    <citation type="journal article" date="2019" name="Int. J. Syst. Evol. Microbiol.">
        <title>The Global Catalogue of Microorganisms (GCM) 10K type strain sequencing project: providing services to taxonomists for standard genome sequencing and annotation.</title>
        <authorList>
            <consortium name="The Broad Institute Genomics Platform"/>
            <consortium name="The Broad Institute Genome Sequencing Center for Infectious Disease"/>
            <person name="Wu L."/>
            <person name="Ma J."/>
        </authorList>
    </citation>
    <scope>NUCLEOTIDE SEQUENCE [LARGE SCALE GENOMIC DNA]</scope>
    <source>
        <strain evidence="3">JCM 10303</strain>
    </source>
</reference>
<dbReference type="InterPro" id="IPR039935">
    <property type="entry name" value="YML079W-like"/>
</dbReference>
<keyword evidence="3" id="KW-1185">Reference proteome</keyword>
<dbReference type="SUPFAM" id="SSF56399">
    <property type="entry name" value="ADP-ribosylation"/>
    <property type="match status" value="1"/>
</dbReference>
<dbReference type="Pfam" id="PF06172">
    <property type="entry name" value="Cupin_5"/>
    <property type="match status" value="1"/>
</dbReference>
<organism evidence="2 3">
    <name type="scientific">Saccharopolyspora erythraea</name>
    <name type="common">Streptomyces erythraeus</name>
    <dbReference type="NCBI Taxonomy" id="1836"/>
    <lineage>
        <taxon>Bacteria</taxon>
        <taxon>Bacillati</taxon>
        <taxon>Actinomycetota</taxon>
        <taxon>Actinomycetes</taxon>
        <taxon>Pseudonocardiales</taxon>
        <taxon>Pseudonocardiaceae</taxon>
        <taxon>Saccharopolyspora</taxon>
    </lineage>
</organism>
<dbReference type="Gene3D" id="2.60.120.10">
    <property type="entry name" value="Jelly Rolls"/>
    <property type="match status" value="1"/>
</dbReference>
<dbReference type="PANTHER" id="PTHR33387:SF3">
    <property type="entry name" value="DUF985 DOMAIN-CONTAINING PROTEIN"/>
    <property type="match status" value="1"/>
</dbReference>
<dbReference type="Proteomes" id="UP001500729">
    <property type="component" value="Unassembled WGS sequence"/>
</dbReference>